<proteinExistence type="predicted"/>
<gene>
    <name evidence="2" type="ORF">GFH32_12050</name>
</gene>
<dbReference type="AlphaFoldDB" id="A0A5Q0QBY7"/>
<name>A0A5Q0QBY7_9SPHI</name>
<feature type="signal peptide" evidence="1">
    <location>
        <begin position="1"/>
        <end position="21"/>
    </location>
</feature>
<organism evidence="2 3">
    <name type="scientific">Sphingobacterium zhuxiongii</name>
    <dbReference type="NCBI Taxonomy" id="2662364"/>
    <lineage>
        <taxon>Bacteria</taxon>
        <taxon>Pseudomonadati</taxon>
        <taxon>Bacteroidota</taxon>
        <taxon>Sphingobacteriia</taxon>
        <taxon>Sphingobacteriales</taxon>
        <taxon>Sphingobacteriaceae</taxon>
        <taxon>Sphingobacterium</taxon>
    </lineage>
</organism>
<evidence type="ECO:0008006" key="4">
    <source>
        <dbReference type="Google" id="ProtNLM"/>
    </source>
</evidence>
<dbReference type="EMBL" id="CP045652">
    <property type="protein sequence ID" value="QGA27006.1"/>
    <property type="molecule type" value="Genomic_DNA"/>
</dbReference>
<evidence type="ECO:0000256" key="1">
    <source>
        <dbReference type="SAM" id="SignalP"/>
    </source>
</evidence>
<protein>
    <recommendedName>
        <fullName evidence="4">Outer membrane beta-barrel protein</fullName>
    </recommendedName>
</protein>
<accession>A0A5Q0QBY7</accession>
<dbReference type="KEGG" id="sphe:GFH32_12050"/>
<feature type="chain" id="PRO_5024806463" description="Outer membrane beta-barrel protein" evidence="1">
    <location>
        <begin position="22"/>
        <end position="225"/>
    </location>
</feature>
<evidence type="ECO:0000313" key="3">
    <source>
        <dbReference type="Proteomes" id="UP000326921"/>
    </source>
</evidence>
<evidence type="ECO:0000313" key="2">
    <source>
        <dbReference type="EMBL" id="QGA27006.1"/>
    </source>
</evidence>
<keyword evidence="1" id="KW-0732">Signal</keyword>
<reference evidence="2 3" key="1">
    <citation type="submission" date="2019-10" db="EMBL/GenBank/DDBJ databases">
        <authorList>
            <person name="Dong K."/>
        </authorList>
    </citation>
    <scope>NUCLEOTIDE SEQUENCE [LARGE SCALE GENOMIC DNA]</scope>
    <source>
        <strain evidence="3">dk4302</strain>
    </source>
</reference>
<sequence>MKNTFLLCLLSIFGLISTASAKNPFGDKLPKSRFQFGGSNTSWFFGANVGGNVFFGDHDKQYDFGKRIGPAAEIYGGKWFNEAFGGRIALSGGGMKGLTQTESLSNGKMYDASQSLREQRFTYFNLRADVMFNWSNDISGFDANRIYTMIPYAGVGVASSFKEPSVTRFSPHLGFLQTIRMNDKLDFNIDIRGNLLGDGFDREIGGRNYEGILTTAIGVNFKLGN</sequence>
<dbReference type="RefSeq" id="WP_153511848.1">
    <property type="nucleotide sequence ID" value="NZ_CP045652.1"/>
</dbReference>
<keyword evidence="3" id="KW-1185">Reference proteome</keyword>
<dbReference type="Proteomes" id="UP000326921">
    <property type="component" value="Chromosome"/>
</dbReference>